<evidence type="ECO:0000313" key="12">
    <source>
        <dbReference type="Proteomes" id="UP000053372"/>
    </source>
</evidence>
<dbReference type="Pfam" id="PF13185">
    <property type="entry name" value="GAF_2"/>
    <property type="match status" value="1"/>
</dbReference>
<dbReference type="Gene3D" id="3.30.450.40">
    <property type="match status" value="4"/>
</dbReference>
<dbReference type="PANTHER" id="PTHR43065">
    <property type="entry name" value="SENSOR HISTIDINE KINASE"/>
    <property type="match status" value="1"/>
</dbReference>
<dbReference type="EMBL" id="LMTZ01000100">
    <property type="protein sequence ID" value="KST66088.1"/>
    <property type="molecule type" value="Genomic_DNA"/>
</dbReference>
<organism evidence="11 12">
    <name type="scientific">Mastigocoleus testarum BC008</name>
    <dbReference type="NCBI Taxonomy" id="371196"/>
    <lineage>
        <taxon>Bacteria</taxon>
        <taxon>Bacillati</taxon>
        <taxon>Cyanobacteriota</taxon>
        <taxon>Cyanophyceae</taxon>
        <taxon>Nostocales</taxon>
        <taxon>Hapalosiphonaceae</taxon>
        <taxon>Mastigocoleus</taxon>
    </lineage>
</organism>
<dbReference type="Pfam" id="PF01590">
    <property type="entry name" value="GAF"/>
    <property type="match status" value="1"/>
</dbReference>
<keyword evidence="8" id="KW-0902">Two-component regulatory system</keyword>
<dbReference type="PRINTS" id="PR00344">
    <property type="entry name" value="BCTRLSENSOR"/>
</dbReference>
<name>A0A0V7ZNS9_9CYAN</name>
<dbReference type="InterPro" id="IPR004358">
    <property type="entry name" value="Sig_transdc_His_kin-like_C"/>
</dbReference>
<dbReference type="Gene3D" id="3.30.565.10">
    <property type="entry name" value="Histidine kinase-like ATPase, C-terminal domain"/>
    <property type="match status" value="1"/>
</dbReference>
<evidence type="ECO:0000256" key="3">
    <source>
        <dbReference type="ARBA" id="ARBA00022553"/>
    </source>
</evidence>
<evidence type="ECO:0000256" key="8">
    <source>
        <dbReference type="ARBA" id="ARBA00023012"/>
    </source>
</evidence>
<dbReference type="AlphaFoldDB" id="A0A0V7ZNS9"/>
<reference evidence="11 12" key="1">
    <citation type="journal article" date="2015" name="Genome Announc.">
        <title>Draft Genome of the Euendolithic (true boring) Cyanobacterium Mastigocoleus testarum strain BC008.</title>
        <authorList>
            <person name="Guida B.S."/>
            <person name="Garcia-Pichel F."/>
        </authorList>
    </citation>
    <scope>NUCLEOTIDE SEQUENCE [LARGE SCALE GENOMIC DNA]</scope>
    <source>
        <strain evidence="11 12">BC008</strain>
    </source>
</reference>
<evidence type="ECO:0000256" key="1">
    <source>
        <dbReference type="ARBA" id="ARBA00000085"/>
    </source>
</evidence>
<gene>
    <name evidence="11" type="ORF">BC008_24235</name>
    <name evidence="10" type="ORF">BC008_42120</name>
</gene>
<evidence type="ECO:0000256" key="6">
    <source>
        <dbReference type="ARBA" id="ARBA00022777"/>
    </source>
</evidence>
<dbReference type="SMART" id="SM00387">
    <property type="entry name" value="HATPase_c"/>
    <property type="match status" value="1"/>
</dbReference>
<feature type="domain" description="Histidine kinase" evidence="9">
    <location>
        <begin position="719"/>
        <end position="924"/>
    </location>
</feature>
<dbReference type="Gene3D" id="1.10.287.130">
    <property type="match status" value="1"/>
</dbReference>
<dbReference type="RefSeq" id="WP_027846147.1">
    <property type="nucleotide sequence ID" value="NZ_LMTZ01000100.1"/>
</dbReference>
<dbReference type="Pfam" id="PF02518">
    <property type="entry name" value="HATPase_c"/>
    <property type="match status" value="1"/>
</dbReference>
<keyword evidence="4" id="KW-0808">Transferase</keyword>
<evidence type="ECO:0000256" key="5">
    <source>
        <dbReference type="ARBA" id="ARBA00022741"/>
    </source>
</evidence>
<dbReference type="PANTHER" id="PTHR43065:SF10">
    <property type="entry name" value="PEROXIDE STRESS-ACTIVATED HISTIDINE KINASE MAK3"/>
    <property type="match status" value="1"/>
</dbReference>
<keyword evidence="5" id="KW-0547">Nucleotide-binding</keyword>
<dbReference type="SUPFAM" id="SSF55781">
    <property type="entry name" value="GAF domain-like"/>
    <property type="match status" value="4"/>
</dbReference>
<evidence type="ECO:0000313" key="11">
    <source>
        <dbReference type="EMBL" id="KST66088.1"/>
    </source>
</evidence>
<dbReference type="GO" id="GO:0004673">
    <property type="term" value="F:protein histidine kinase activity"/>
    <property type="evidence" value="ECO:0007669"/>
    <property type="project" value="UniProtKB-EC"/>
</dbReference>
<evidence type="ECO:0000256" key="2">
    <source>
        <dbReference type="ARBA" id="ARBA00012438"/>
    </source>
</evidence>
<dbReference type="SMART" id="SM00065">
    <property type="entry name" value="GAF"/>
    <property type="match status" value="2"/>
</dbReference>
<keyword evidence="3" id="KW-0597">Phosphoprotein</keyword>
<protein>
    <recommendedName>
        <fullName evidence="2">histidine kinase</fullName>
        <ecNumber evidence="2">2.7.13.3</ecNumber>
    </recommendedName>
</protein>
<dbReference type="GO" id="GO:0000160">
    <property type="term" value="P:phosphorelay signal transduction system"/>
    <property type="evidence" value="ECO:0007669"/>
    <property type="project" value="UniProtKB-KW"/>
</dbReference>
<comment type="catalytic activity">
    <reaction evidence="1">
        <text>ATP + protein L-histidine = ADP + protein N-phospho-L-histidine.</text>
        <dbReference type="EC" id="2.7.13.3"/>
    </reaction>
</comment>
<sequence length="927" mass="106569">MTSSGDRESNTKDFLMQMLEVEQQIQQAISGISNQEAIFEDISQEIQSSLGFDLTSIWLIDPENNIIARKYENNISTQKLTFNFSSKYYLEINSHIQDILVDVVQNHRTEIICGWDKRFDKWVYEEYKHEELTRIFTPILLVQDKNGNIIEDWFKHYKWKFTSEEKTGDGYRAVIDMFLITQNNQNLGNIRVIGAVISGYAKRNKQITLKQAEDLIKLVAQHALRIRRTQLSYILEVITENAYRILQADIAALDFMYEPNHQDYVYQVGKGKINENYWENFTYSKQALRQKALKDRKTIFTPNIYQNHPNNLAKIFEKKSQATVACPLLIDNKEGLLYLEFNDKYGFTEDEVSLLNIFGYRANSAILHAISEAKNNLKNSQLVNLHLFTQSLINETEKEFLIRRITWSIGNIMGADIVIFYEYIQPENKVIIPPEITGRLIKDKSKYTELYQNDNSLMLINNTTNIYESSLNISKFFKNSDFVKKEEIKSIASILLKIREEVVGVMFIAYRRIYNFSENEQKQIETLASSAAYAIKNQRWLNSWLQTLSDIDRKLITTLEQEKLLNLIVQRAVEKTKADFGSIALLQPNNWELETKALYPKNSKKEEIGMRKKVEHGITGQVAKNRRAELVNDVRQDPNYRELFPNVRSELCVPLLDKEDNLIGVLNVESSKVNAFEARDLRLLQEVANLAVIGIRNAKKQEQLAKAEVMAALGDIAGPLVHRTNNNVGAIRVLAQDICEEADDNIKSFATEILSNAEEILEYSQRMRSWMKDQPQIISLRDIIQEALAKVQIPDNIEQDINIDLDLSQVYAGKQQLINVFDNLIQNAINAMPNGGKLYIQGSHLETDAGNKIKVVICDTGVGIATKNLQKIFEPGYSTKDTNKNMGFGLWWTKFYIERLEGNVEVESEVGKGSQFTLILPVHKPLA</sequence>
<dbReference type="InterPro" id="IPR003594">
    <property type="entry name" value="HATPase_dom"/>
</dbReference>
<dbReference type="InterPro" id="IPR029016">
    <property type="entry name" value="GAF-like_dom_sf"/>
</dbReference>
<dbReference type="InterPro" id="IPR036890">
    <property type="entry name" value="HATPase_C_sf"/>
</dbReference>
<dbReference type="EMBL" id="LMTZ01000107">
    <property type="protein sequence ID" value="KST65524.1"/>
    <property type="molecule type" value="Genomic_DNA"/>
</dbReference>
<proteinExistence type="predicted"/>
<evidence type="ECO:0000256" key="7">
    <source>
        <dbReference type="ARBA" id="ARBA00022840"/>
    </source>
</evidence>
<dbReference type="PROSITE" id="PS50109">
    <property type="entry name" value="HIS_KIN"/>
    <property type="match status" value="1"/>
</dbReference>
<dbReference type="EC" id="2.7.13.3" evidence="2"/>
<comment type="caution">
    <text evidence="11">The sequence shown here is derived from an EMBL/GenBank/DDBJ whole genome shotgun (WGS) entry which is preliminary data.</text>
</comment>
<dbReference type="InterPro" id="IPR005467">
    <property type="entry name" value="His_kinase_dom"/>
</dbReference>
<evidence type="ECO:0000256" key="4">
    <source>
        <dbReference type="ARBA" id="ARBA00022679"/>
    </source>
</evidence>
<evidence type="ECO:0000259" key="9">
    <source>
        <dbReference type="PROSITE" id="PS50109"/>
    </source>
</evidence>
<dbReference type="OrthoDB" id="498895at2"/>
<evidence type="ECO:0000313" key="10">
    <source>
        <dbReference type="EMBL" id="KST65524.1"/>
    </source>
</evidence>
<dbReference type="InterPro" id="IPR003018">
    <property type="entry name" value="GAF"/>
</dbReference>
<dbReference type="Proteomes" id="UP000053372">
    <property type="component" value="Unassembled WGS sequence"/>
</dbReference>
<dbReference type="SUPFAM" id="SSF55874">
    <property type="entry name" value="ATPase domain of HSP90 chaperone/DNA topoisomerase II/histidine kinase"/>
    <property type="match status" value="1"/>
</dbReference>
<keyword evidence="12" id="KW-1185">Reference proteome</keyword>
<keyword evidence="7" id="KW-0067">ATP-binding</keyword>
<keyword evidence="6" id="KW-0418">Kinase</keyword>
<dbReference type="GO" id="GO:0005524">
    <property type="term" value="F:ATP binding"/>
    <property type="evidence" value="ECO:0007669"/>
    <property type="project" value="UniProtKB-KW"/>
</dbReference>
<accession>A0A0V7ZNS9</accession>